<proteinExistence type="predicted"/>
<sequence>MLSNIFLTLLFHSSDSIEFGNKIIFKPVIDELNFLQNISIEIETPVFNGTLYFDLGVILGDNLGFHSIIGFFETFSSNFPCRICNIRKEMLRVPMKMNLSLEQLMSIIFI</sequence>
<name>A0A6G0VSX9_APHCR</name>
<dbReference type="OrthoDB" id="6616225at2759"/>
<evidence type="ECO:0000313" key="1">
    <source>
        <dbReference type="EMBL" id="KAF0708075.1"/>
    </source>
</evidence>
<dbReference type="EMBL" id="VUJU01012291">
    <property type="protein sequence ID" value="KAF0708075.1"/>
    <property type="molecule type" value="Genomic_DNA"/>
</dbReference>
<reference evidence="1 2" key="1">
    <citation type="submission" date="2019-08" db="EMBL/GenBank/DDBJ databases">
        <title>Whole genome of Aphis craccivora.</title>
        <authorList>
            <person name="Voronova N.V."/>
            <person name="Shulinski R.S."/>
            <person name="Bandarenka Y.V."/>
            <person name="Zhorov D.G."/>
            <person name="Warner D."/>
        </authorList>
    </citation>
    <scope>NUCLEOTIDE SEQUENCE [LARGE SCALE GENOMIC DNA]</scope>
    <source>
        <strain evidence="1">180601</strain>
        <tissue evidence="1">Whole Body</tissue>
    </source>
</reference>
<evidence type="ECO:0000313" key="2">
    <source>
        <dbReference type="Proteomes" id="UP000478052"/>
    </source>
</evidence>
<comment type="caution">
    <text evidence="1">The sequence shown here is derived from an EMBL/GenBank/DDBJ whole genome shotgun (WGS) entry which is preliminary data.</text>
</comment>
<dbReference type="Proteomes" id="UP000478052">
    <property type="component" value="Unassembled WGS sequence"/>
</dbReference>
<protein>
    <submittedName>
        <fullName evidence="1">Uncharacterized protein</fullName>
    </submittedName>
</protein>
<dbReference type="AlphaFoldDB" id="A0A6G0VSX9"/>
<accession>A0A6G0VSX9</accession>
<keyword evidence="2" id="KW-1185">Reference proteome</keyword>
<organism evidence="1 2">
    <name type="scientific">Aphis craccivora</name>
    <name type="common">Cowpea aphid</name>
    <dbReference type="NCBI Taxonomy" id="307492"/>
    <lineage>
        <taxon>Eukaryota</taxon>
        <taxon>Metazoa</taxon>
        <taxon>Ecdysozoa</taxon>
        <taxon>Arthropoda</taxon>
        <taxon>Hexapoda</taxon>
        <taxon>Insecta</taxon>
        <taxon>Pterygota</taxon>
        <taxon>Neoptera</taxon>
        <taxon>Paraneoptera</taxon>
        <taxon>Hemiptera</taxon>
        <taxon>Sternorrhyncha</taxon>
        <taxon>Aphidomorpha</taxon>
        <taxon>Aphidoidea</taxon>
        <taxon>Aphididae</taxon>
        <taxon>Aphidini</taxon>
        <taxon>Aphis</taxon>
        <taxon>Aphis</taxon>
    </lineage>
</organism>
<gene>
    <name evidence="1" type="ORF">FWK35_00029746</name>
</gene>